<feature type="transmembrane region" description="Helical" evidence="2">
    <location>
        <begin position="483"/>
        <end position="503"/>
    </location>
</feature>
<evidence type="ECO:0000313" key="3">
    <source>
        <dbReference type="EMBL" id="KAI0301621.1"/>
    </source>
</evidence>
<keyword evidence="2" id="KW-0472">Membrane</keyword>
<organism evidence="3 4">
    <name type="scientific">Multifurca ochricompacta</name>
    <dbReference type="NCBI Taxonomy" id="376703"/>
    <lineage>
        <taxon>Eukaryota</taxon>
        <taxon>Fungi</taxon>
        <taxon>Dikarya</taxon>
        <taxon>Basidiomycota</taxon>
        <taxon>Agaricomycotina</taxon>
        <taxon>Agaricomycetes</taxon>
        <taxon>Russulales</taxon>
        <taxon>Russulaceae</taxon>
        <taxon>Multifurca</taxon>
    </lineage>
</organism>
<dbReference type="EMBL" id="WTXG01000014">
    <property type="protein sequence ID" value="KAI0301621.1"/>
    <property type="molecule type" value="Genomic_DNA"/>
</dbReference>
<keyword evidence="2" id="KW-0812">Transmembrane</keyword>
<feature type="compositionally biased region" description="Low complexity" evidence="1">
    <location>
        <begin position="39"/>
        <end position="55"/>
    </location>
</feature>
<dbReference type="AlphaFoldDB" id="A0AAD4M507"/>
<dbReference type="Proteomes" id="UP001203297">
    <property type="component" value="Unassembled WGS sequence"/>
</dbReference>
<gene>
    <name evidence="3" type="ORF">B0F90DRAFT_322641</name>
</gene>
<keyword evidence="2" id="KW-1133">Transmembrane helix</keyword>
<evidence type="ECO:0000313" key="4">
    <source>
        <dbReference type="Proteomes" id="UP001203297"/>
    </source>
</evidence>
<comment type="caution">
    <text evidence="3">The sequence shown here is derived from an EMBL/GenBank/DDBJ whole genome shotgun (WGS) entry which is preliminary data.</text>
</comment>
<evidence type="ECO:0000256" key="1">
    <source>
        <dbReference type="SAM" id="MobiDB-lite"/>
    </source>
</evidence>
<accession>A0AAD4M507</accession>
<reference evidence="3" key="1">
    <citation type="journal article" date="2022" name="New Phytol.">
        <title>Evolutionary transition to the ectomycorrhizal habit in the genomes of a hyperdiverse lineage of mushroom-forming fungi.</title>
        <authorList>
            <person name="Looney B."/>
            <person name="Miyauchi S."/>
            <person name="Morin E."/>
            <person name="Drula E."/>
            <person name="Courty P.E."/>
            <person name="Kohler A."/>
            <person name="Kuo A."/>
            <person name="LaButti K."/>
            <person name="Pangilinan J."/>
            <person name="Lipzen A."/>
            <person name="Riley R."/>
            <person name="Andreopoulos W."/>
            <person name="He G."/>
            <person name="Johnson J."/>
            <person name="Nolan M."/>
            <person name="Tritt A."/>
            <person name="Barry K.W."/>
            <person name="Grigoriev I.V."/>
            <person name="Nagy L.G."/>
            <person name="Hibbett D."/>
            <person name="Henrissat B."/>
            <person name="Matheny P.B."/>
            <person name="Labbe J."/>
            <person name="Martin F.M."/>
        </authorList>
    </citation>
    <scope>NUCLEOTIDE SEQUENCE</scope>
    <source>
        <strain evidence="3">BPL690</strain>
    </source>
</reference>
<feature type="compositionally biased region" description="Polar residues" evidence="1">
    <location>
        <begin position="7"/>
        <end position="18"/>
    </location>
</feature>
<name>A0AAD4M507_9AGAM</name>
<proteinExistence type="predicted"/>
<protein>
    <submittedName>
        <fullName evidence="3">Uncharacterized protein</fullName>
    </submittedName>
</protein>
<feature type="transmembrane region" description="Helical" evidence="2">
    <location>
        <begin position="440"/>
        <end position="471"/>
    </location>
</feature>
<feature type="transmembrane region" description="Helical" evidence="2">
    <location>
        <begin position="388"/>
        <end position="408"/>
    </location>
</feature>
<feature type="region of interest" description="Disordered" evidence="1">
    <location>
        <begin position="1"/>
        <end position="55"/>
    </location>
</feature>
<keyword evidence="4" id="KW-1185">Reference proteome</keyword>
<evidence type="ECO:0000256" key="2">
    <source>
        <dbReference type="SAM" id="Phobius"/>
    </source>
</evidence>
<sequence length="580" mass="65921">MACAGPSESTLNSSSSVPPRNHIPSPPPLVSPTHSDQVSSGLSASQASLSTSPQPRTEAFIPAINAEQRNLLFNPDEDTPPGWVKYIHLDGGTYYRDTNNRVLTPDDVTQPRIRECVERLLSLVMSGLREQNLLADLPKDFEIVAERMDPEVPEVLYFVSQSLKQVINYAYDCPCSNPTHLREQCPSPKLRLETTSRTRFWKHLASYPMHITALPPESEVDFLKVLVHGSNERILDERKSMFPYTDEQAQRFMQVYRDLKCVPYGQGRYSVLPALAWHISRVMIKIEAVRELYHYGTKKARVYRDIAVETPTWRKRLVDVLLFCVFFNSHRTYRERLESTRPKGHVYLPDFRELMKSLLVEWSDSNLLATVFVSANVAFLSVPNNSAFPQIASLCSTLFSMLSIVIGVHHVWRHRRRAEADDNEASQYLRLRSHRLHGSLTLLACFLALPLAALLWAILSFTVAVAAFCFVSTVGTDVQMRGLFAGVLGVLLALAVLTLLVFWDAWRTPPTSEPEEDFARGVEAARKLERESWMRHARQRLKIIQNEVRTMIGRAFTLRRKVGRTTSEDSEVEPTKEGNV</sequence>